<sequence>MSVGTDNLPGDTRHRSGAAVMRETGEHVGAAVTELAKVLGHPDVDPLPVDWAAVERQLGVGLPADYKAFADAYPALFINEYLRVCHPSCSDAQRNLLLDAQVRTRSLRELTAEFPEMHVYPVYPAPGGLLCWGNNTSREQCYWLTEGHPDDWRVVIGEQEDYCWLFDGNFCDFLLASCRGELAHPFYGSFTGPLEKVDFVR</sequence>
<proteinExistence type="predicted"/>
<dbReference type="EMBL" id="JMQI01000079">
    <property type="protein sequence ID" value="KDN16839.1"/>
    <property type="molecule type" value="Genomic_DNA"/>
</dbReference>
<evidence type="ECO:0000313" key="2">
    <source>
        <dbReference type="Proteomes" id="UP000027345"/>
    </source>
</evidence>
<organism evidence="1 2">
    <name type="scientific">Amycolatopsis rifamycinica</name>
    <dbReference type="NCBI Taxonomy" id="287986"/>
    <lineage>
        <taxon>Bacteria</taxon>
        <taxon>Bacillati</taxon>
        <taxon>Actinomycetota</taxon>
        <taxon>Actinomycetes</taxon>
        <taxon>Pseudonocardiales</taxon>
        <taxon>Pseudonocardiaceae</taxon>
        <taxon>Amycolatopsis</taxon>
    </lineage>
</organism>
<dbReference type="InterPro" id="IPR037883">
    <property type="entry name" value="Knr4/Smi1-like_sf"/>
</dbReference>
<evidence type="ECO:0000313" key="1">
    <source>
        <dbReference type="EMBL" id="KDN16839.1"/>
    </source>
</evidence>
<keyword evidence="2" id="KW-1185">Reference proteome</keyword>
<comment type="caution">
    <text evidence="1">The sequence shown here is derived from an EMBL/GenBank/DDBJ whole genome shotgun (WGS) entry which is preliminary data.</text>
</comment>
<name>A0A066TY63_9PSEU</name>
<evidence type="ECO:0008006" key="3">
    <source>
        <dbReference type="Google" id="ProtNLM"/>
    </source>
</evidence>
<dbReference type="eggNOG" id="ENOG5031T93">
    <property type="taxonomic scope" value="Bacteria"/>
</dbReference>
<dbReference type="STRING" id="287986.DV20_40715"/>
<protein>
    <recommendedName>
        <fullName evidence="3">Knr4/Smi1-like domain-containing protein</fullName>
    </recommendedName>
</protein>
<accession>A0A066TY63</accession>
<dbReference type="SUPFAM" id="SSF160631">
    <property type="entry name" value="SMI1/KNR4-like"/>
    <property type="match status" value="1"/>
</dbReference>
<dbReference type="AlphaFoldDB" id="A0A066TY63"/>
<dbReference type="Proteomes" id="UP000027345">
    <property type="component" value="Unassembled WGS sequence"/>
</dbReference>
<reference evidence="1 2" key="1">
    <citation type="submission" date="2014-05" db="EMBL/GenBank/DDBJ databases">
        <title>Draft genome sequence of Amycolatopsis rifamycinica DSM 46095.</title>
        <authorList>
            <person name="Lal R."/>
            <person name="Saxena A."/>
            <person name="Kumari R."/>
            <person name="Mukherjee U."/>
            <person name="Singh P."/>
            <person name="Sangwan N."/>
            <person name="Mahato N.K."/>
        </authorList>
    </citation>
    <scope>NUCLEOTIDE SEQUENCE [LARGE SCALE GENOMIC DNA]</scope>
    <source>
        <strain evidence="1 2">DSM 46095</strain>
    </source>
</reference>
<gene>
    <name evidence="1" type="ORF">DV20_40715</name>
</gene>